<keyword evidence="2" id="KW-0732">Signal</keyword>
<evidence type="ECO:0000256" key="1">
    <source>
        <dbReference type="SAM" id="MobiDB-lite"/>
    </source>
</evidence>
<reference evidence="5 6" key="1">
    <citation type="submission" date="2018-10" db="EMBL/GenBank/DDBJ databases">
        <title>Phylogenomics of Brevibacillus.</title>
        <authorList>
            <person name="Dunlap C."/>
        </authorList>
    </citation>
    <scope>NUCLEOTIDE SEQUENCE [LARGE SCALE GENOMIC DNA]</scope>
    <source>
        <strain evidence="5 6">DSM 100115</strain>
    </source>
</reference>
<dbReference type="InterPro" id="IPR021416">
    <property type="entry name" value="DUF3048_N"/>
</dbReference>
<dbReference type="PROSITE" id="PS51257">
    <property type="entry name" value="PROKAR_LIPOPROTEIN"/>
    <property type="match status" value="1"/>
</dbReference>
<evidence type="ECO:0000313" key="6">
    <source>
        <dbReference type="Proteomes" id="UP000268829"/>
    </source>
</evidence>
<dbReference type="InterPro" id="IPR035328">
    <property type="entry name" value="DUF3048_C"/>
</dbReference>
<feature type="domain" description="DUF3048" evidence="4">
    <location>
        <begin position="227"/>
        <end position="338"/>
    </location>
</feature>
<dbReference type="SUPFAM" id="SSF159774">
    <property type="entry name" value="YerB-like"/>
    <property type="match status" value="1"/>
</dbReference>
<feature type="signal peptide" evidence="2">
    <location>
        <begin position="1"/>
        <end position="22"/>
    </location>
</feature>
<comment type="caution">
    <text evidence="5">The sequence shown here is derived from an EMBL/GenBank/DDBJ whole genome shotgun (WGS) entry which is preliminary data.</text>
</comment>
<dbReference type="InterPro" id="IPR023158">
    <property type="entry name" value="YerB-like_sf"/>
</dbReference>
<feature type="region of interest" description="Disordered" evidence="1">
    <location>
        <begin position="27"/>
        <end position="50"/>
    </location>
</feature>
<feature type="compositionally biased region" description="Polar residues" evidence="1">
    <location>
        <begin position="41"/>
        <end position="50"/>
    </location>
</feature>
<dbReference type="RefSeq" id="WP_122906894.1">
    <property type="nucleotide sequence ID" value="NZ_RHHS01000070.1"/>
</dbReference>
<gene>
    <name evidence="5" type="ORF">EDM57_22435</name>
</gene>
<feature type="chain" id="PRO_5038990424" evidence="2">
    <location>
        <begin position="23"/>
        <end position="354"/>
    </location>
</feature>
<accession>A0A3M8AL93</accession>
<feature type="domain" description="DUF3048" evidence="3">
    <location>
        <begin position="60"/>
        <end position="200"/>
    </location>
</feature>
<protein>
    <submittedName>
        <fullName evidence="5">DUF3048 domain-containing protein</fullName>
    </submittedName>
</protein>
<name>A0A3M8AL93_9BACL</name>
<organism evidence="5 6">
    <name type="scientific">Brevibacillus gelatini</name>
    <dbReference type="NCBI Taxonomy" id="1655277"/>
    <lineage>
        <taxon>Bacteria</taxon>
        <taxon>Bacillati</taxon>
        <taxon>Bacillota</taxon>
        <taxon>Bacilli</taxon>
        <taxon>Bacillales</taxon>
        <taxon>Paenibacillaceae</taxon>
        <taxon>Brevibacillus</taxon>
    </lineage>
</organism>
<proteinExistence type="predicted"/>
<dbReference type="OrthoDB" id="9779102at2"/>
<dbReference type="Proteomes" id="UP000268829">
    <property type="component" value="Unassembled WGS sequence"/>
</dbReference>
<dbReference type="AlphaFoldDB" id="A0A3M8AL93"/>
<evidence type="ECO:0000313" key="5">
    <source>
        <dbReference type="EMBL" id="RNB51215.1"/>
    </source>
</evidence>
<evidence type="ECO:0000259" key="4">
    <source>
        <dbReference type="Pfam" id="PF17479"/>
    </source>
</evidence>
<evidence type="ECO:0000259" key="3">
    <source>
        <dbReference type="Pfam" id="PF11258"/>
    </source>
</evidence>
<dbReference type="Pfam" id="PF17479">
    <property type="entry name" value="DUF3048_C"/>
    <property type="match status" value="1"/>
</dbReference>
<evidence type="ECO:0000256" key="2">
    <source>
        <dbReference type="SAM" id="SignalP"/>
    </source>
</evidence>
<dbReference type="Pfam" id="PF11258">
    <property type="entry name" value="DUF3048"/>
    <property type="match status" value="1"/>
</dbReference>
<sequence length="354" mass="39741">MKRQTKTSLMLLSLLLFVTACTTQQVDTQPTPAPEQPTAPIVQTPTETNQPVQYPYTAPLTGLGSQEQLDSKRPIMVMINNAPPARPQTGLNKADIIYEVLAEGEMTRFLTIYQSQQPEVIGPVRSIRPYFIQLGIGFDAVLVHAGGSQEALETLARSNYSHLDEIPNGRYFWRDKTRKMPHNLYTKPELIQQAMQDKGMRTTAEVPRFTFLPADAEIKEGEPATQVDLTFHSLNKAAFTYDAEQKKYMRYTAGKPHVDLSDNKQLSTTNLLVISAKHRVLDSEGRRQVDVVGPGDGYLFQQGKARKIKWKRSNGVIRAYEDAALTQEVPLLPGNTWVEILPTTPDLSQTLKFQ</sequence>
<dbReference type="Gene3D" id="3.50.90.10">
    <property type="entry name" value="YerB-like"/>
    <property type="match status" value="1"/>
</dbReference>
<dbReference type="EMBL" id="RHHS01000070">
    <property type="protein sequence ID" value="RNB51215.1"/>
    <property type="molecule type" value="Genomic_DNA"/>
</dbReference>
<keyword evidence="6" id="KW-1185">Reference proteome</keyword>